<accession>A0ABN5BXL2</accession>
<name>A0ABN5BXL2_9GAMM</name>
<dbReference type="Proteomes" id="UP000217258">
    <property type="component" value="Chromosome I"/>
</dbReference>
<dbReference type="Gene3D" id="1.10.287.1120">
    <property type="entry name" value="Bipartite methylase S protein"/>
    <property type="match status" value="1"/>
</dbReference>
<keyword evidence="2" id="KW-0680">Restriction system</keyword>
<proteinExistence type="inferred from homology"/>
<dbReference type="PANTHER" id="PTHR30408">
    <property type="entry name" value="TYPE-1 RESTRICTION ENZYME ECOKI SPECIFICITY PROTEIN"/>
    <property type="match status" value="1"/>
</dbReference>
<protein>
    <submittedName>
        <fullName evidence="6">Type I restriction enzyme, S subunit</fullName>
    </submittedName>
</protein>
<sequence>MVPNGWTLTSLGKLCDINPKKIKKPENGKVSFIAMNQLSEEGQLISHLPREYEEVSKGFTSFKDGDVLVAKITPCFENGKGALVHGLTNGVGFGSTEFHVLRAKENTSPEFIYYLTRAKELRVRGENNMQGSAGHRRVTADYFNAYKVLTPPLPEQRKIAKIISTWDKAISTTERIIDNSKQQKKALMQQLLTGKKRLLDDSGKPFEGEWEDLYLHDIAKIIVSPVDKKIVEGEIPVELCNYTDVYYNTRITNSIEFMKATAKQSEIDKYTLQVNDVIITKDSETPGDIAIPALVSEDLGGTVCGYHLAIIRPNSQLVEGAYLNYLFSMQKTRYYFFTLATGATRFGLSIGGINKAHFTLPPLEEQQRIAAVLTNSDREVELLEQQLADLKQEKKALMQQLLTGKRRVKLDDKEVA</sequence>
<evidence type="ECO:0000256" key="2">
    <source>
        <dbReference type="ARBA" id="ARBA00022747"/>
    </source>
</evidence>
<feature type="domain" description="Type I restriction modification DNA specificity" evidence="5">
    <location>
        <begin position="209"/>
        <end position="392"/>
    </location>
</feature>
<reference evidence="6 7" key="1">
    <citation type="submission" date="2015-06" db="EMBL/GenBank/DDBJ databases">
        <authorList>
            <person name="Xie B.-B."/>
            <person name="Rong J.-C."/>
            <person name="Qin Q.-L."/>
            <person name="Zhang Y.-Z."/>
        </authorList>
    </citation>
    <scope>NUCLEOTIDE SEQUENCE [LARGE SCALE GENOMIC DNA]</scope>
    <source>
        <strain evidence="6 7">KMM 3549</strain>
    </source>
</reference>
<dbReference type="SUPFAM" id="SSF116734">
    <property type="entry name" value="DNA methylase specificity domain"/>
    <property type="match status" value="2"/>
</dbReference>
<comment type="similarity">
    <text evidence="1">Belongs to the type-I restriction system S methylase family.</text>
</comment>
<dbReference type="CDD" id="cd17260">
    <property type="entry name" value="RMtype1_S_EcoEI-TRD1-CR1_like"/>
    <property type="match status" value="1"/>
</dbReference>
<dbReference type="InterPro" id="IPR052021">
    <property type="entry name" value="Type-I_RS_S_subunit"/>
</dbReference>
<evidence type="ECO:0000256" key="3">
    <source>
        <dbReference type="ARBA" id="ARBA00023125"/>
    </source>
</evidence>
<dbReference type="EMBL" id="CP011030">
    <property type="protein sequence ID" value="ATC89413.1"/>
    <property type="molecule type" value="Genomic_DNA"/>
</dbReference>
<keyword evidence="7" id="KW-1185">Reference proteome</keyword>
<feature type="domain" description="Type I restriction modification DNA specificity" evidence="5">
    <location>
        <begin position="3"/>
        <end position="177"/>
    </location>
</feature>
<evidence type="ECO:0000259" key="5">
    <source>
        <dbReference type="Pfam" id="PF01420"/>
    </source>
</evidence>
<dbReference type="Gene3D" id="3.90.220.20">
    <property type="entry name" value="DNA methylase specificity domains"/>
    <property type="match status" value="2"/>
</dbReference>
<organism evidence="6 7">
    <name type="scientific">Pseudoalteromonas issachenkonii</name>
    <dbReference type="NCBI Taxonomy" id="152297"/>
    <lineage>
        <taxon>Bacteria</taxon>
        <taxon>Pseudomonadati</taxon>
        <taxon>Pseudomonadota</taxon>
        <taxon>Gammaproteobacteria</taxon>
        <taxon>Alteromonadales</taxon>
        <taxon>Pseudoalteromonadaceae</taxon>
        <taxon>Pseudoalteromonas</taxon>
    </lineage>
</organism>
<feature type="coiled-coil region" evidence="4">
    <location>
        <begin position="373"/>
        <end position="407"/>
    </location>
</feature>
<dbReference type="InterPro" id="IPR044946">
    <property type="entry name" value="Restrct_endonuc_typeI_TRD_sf"/>
</dbReference>
<evidence type="ECO:0000313" key="7">
    <source>
        <dbReference type="Proteomes" id="UP000217258"/>
    </source>
</evidence>
<dbReference type="InterPro" id="IPR000055">
    <property type="entry name" value="Restrct_endonuc_typeI_TRD"/>
</dbReference>
<dbReference type="PANTHER" id="PTHR30408:SF12">
    <property type="entry name" value="TYPE I RESTRICTION ENZYME MJAVIII SPECIFICITY SUBUNIT"/>
    <property type="match status" value="1"/>
</dbReference>
<gene>
    <name evidence="6" type="primary">hsdS</name>
    <name evidence="6" type="ORF">PISS_a0356</name>
</gene>
<evidence type="ECO:0000313" key="6">
    <source>
        <dbReference type="EMBL" id="ATC89413.1"/>
    </source>
</evidence>
<dbReference type="RefSeq" id="WP_058154081.1">
    <property type="nucleotide sequence ID" value="NZ_CP011030.1"/>
</dbReference>
<evidence type="ECO:0000256" key="1">
    <source>
        <dbReference type="ARBA" id="ARBA00010923"/>
    </source>
</evidence>
<dbReference type="Pfam" id="PF01420">
    <property type="entry name" value="Methylase_S"/>
    <property type="match status" value="2"/>
</dbReference>
<keyword evidence="4" id="KW-0175">Coiled coil</keyword>
<evidence type="ECO:0000256" key="4">
    <source>
        <dbReference type="SAM" id="Coils"/>
    </source>
</evidence>
<keyword evidence="3" id="KW-0238">DNA-binding</keyword>